<gene>
    <name evidence="2" type="primary">LOC107801955</name>
</gene>
<feature type="region of interest" description="Disordered" evidence="1">
    <location>
        <begin position="203"/>
        <end position="280"/>
    </location>
</feature>
<feature type="compositionally biased region" description="Basic and acidic residues" evidence="1">
    <location>
        <begin position="293"/>
        <end position="302"/>
    </location>
</feature>
<feature type="compositionally biased region" description="Low complexity" evidence="1">
    <location>
        <begin position="15"/>
        <end position="29"/>
    </location>
</feature>
<feature type="region of interest" description="Disordered" evidence="1">
    <location>
        <begin position="293"/>
        <end position="340"/>
    </location>
</feature>
<feature type="region of interest" description="Disordered" evidence="1">
    <location>
        <begin position="1"/>
        <end position="33"/>
    </location>
</feature>
<sequence>MANLFENPSSPPKETTLTPSITPSPTPTSKKGRFKMIARKVVAGGEQIKKINEQLKASRAEEPQKFEESFKCATEGEETVSYKIEQVTSSQKITSETISEVAEKLENSLVLVGTMAGVETTESGKLGSKNKKKKEKESEGTQGYVRGMGKGAAKSSPTPVGLTEETRAMVVSSEESAGEEERKNIQELVPSVKEPLEDLLKRVSDSYNPKQKKSLGVKILGTVRASKKRKAASSIPVETPPTRGRDTRSQKKQSEAELEKALEDSKRKVASKGKKKMVEHVEAVEIKEMDLVLRDEDKEEVATPKTKKRKTSKKKSPSKTKSAEPSTLVKRTKSVVKSRK</sequence>
<dbReference type="OrthoDB" id="10478038at2759"/>
<dbReference type="PaxDb" id="4097-A0A1S4AWG3"/>
<dbReference type="RefSeq" id="XP_016480868.1">
    <property type="nucleotide sequence ID" value="XM_016625382.1"/>
</dbReference>
<feature type="compositionally biased region" description="Basic residues" evidence="1">
    <location>
        <begin position="330"/>
        <end position="340"/>
    </location>
</feature>
<dbReference type="AlphaFoldDB" id="A0A1S4AWG3"/>
<dbReference type="KEGG" id="nta:107801955"/>
<organism evidence="2">
    <name type="scientific">Nicotiana tabacum</name>
    <name type="common">Common tobacco</name>
    <dbReference type="NCBI Taxonomy" id="4097"/>
    <lineage>
        <taxon>Eukaryota</taxon>
        <taxon>Viridiplantae</taxon>
        <taxon>Streptophyta</taxon>
        <taxon>Embryophyta</taxon>
        <taxon>Tracheophyta</taxon>
        <taxon>Spermatophyta</taxon>
        <taxon>Magnoliopsida</taxon>
        <taxon>eudicotyledons</taxon>
        <taxon>Gunneridae</taxon>
        <taxon>Pentapetalae</taxon>
        <taxon>asterids</taxon>
        <taxon>lamiids</taxon>
        <taxon>Solanales</taxon>
        <taxon>Solanaceae</taxon>
        <taxon>Nicotianoideae</taxon>
        <taxon>Nicotianeae</taxon>
        <taxon>Nicotiana</taxon>
    </lineage>
</organism>
<accession>A0A1S4AWG3</accession>
<feature type="compositionally biased region" description="Basic and acidic residues" evidence="1">
    <location>
        <begin position="243"/>
        <end position="267"/>
    </location>
</feature>
<feature type="compositionally biased region" description="Low complexity" evidence="1">
    <location>
        <begin position="319"/>
        <end position="329"/>
    </location>
</feature>
<evidence type="ECO:0000313" key="2">
    <source>
        <dbReference type="RefSeq" id="XP_016480868.1"/>
    </source>
</evidence>
<proteinExistence type="predicted"/>
<feature type="region of interest" description="Disordered" evidence="1">
    <location>
        <begin position="117"/>
        <end position="189"/>
    </location>
</feature>
<reference evidence="2" key="1">
    <citation type="submission" date="2025-08" db="UniProtKB">
        <authorList>
            <consortium name="RefSeq"/>
        </authorList>
    </citation>
    <scope>IDENTIFICATION</scope>
</reference>
<evidence type="ECO:0000256" key="1">
    <source>
        <dbReference type="SAM" id="MobiDB-lite"/>
    </source>
</evidence>
<protein>
    <submittedName>
        <fullName evidence="2">DNA (Cytosine-5)-methyltransferase PliMCI-like</fullName>
    </submittedName>
</protein>
<name>A0A1S4AWG3_TOBAC</name>
<feature type="compositionally biased region" description="Basic residues" evidence="1">
    <location>
        <begin position="305"/>
        <end position="318"/>
    </location>
</feature>